<dbReference type="PROSITE" id="PS51635">
    <property type="entry name" value="PNPLA"/>
    <property type="match status" value="1"/>
</dbReference>
<sequence length="372" mass="39657">MGEKELADGRFVGLAFSGGGSRAAVFGAAVMKELDRVGLLPQVDVLSAVSGGALPAASYALEGYRDFSFQNGFVELVGRDFQGAILGPWYTLPQNALRYALRDRIPPEPVIRVLDDRLFRGATFADLNPSQPILLLNATDALTGDPLVISDERFAELGRPLASFSIARAVYMSAAYPGVLEPLAIPYGQAEGAPSGQPPLLAYDGGAADNLGIRTLMQVVNDALSEQSVADRFPRGCLVVSIDATGRQLNEQRTPLSAAAALLRGHRRNVLELAGIPVSLQDASMFGTFQVGMNGNGGTCRFWHIALRQLPDSDPLGDRVTHIKTNLGLSAEDQAALVTAAARLVAKGHEEMHQADGWAEFMSARPALRTHP</sequence>
<dbReference type="HOGENOM" id="CLU_743327_0_0_0"/>
<evidence type="ECO:0000256" key="2">
    <source>
        <dbReference type="PROSITE-ProRule" id="PRU01161"/>
    </source>
</evidence>
<dbReference type="InterPro" id="IPR016035">
    <property type="entry name" value="Acyl_Trfase/lysoPLipase"/>
</dbReference>
<comment type="caution">
    <text evidence="2">Lacks conserved residue(s) required for the propagation of feature annotation.</text>
</comment>
<keyword evidence="1 2" id="KW-0443">Lipid metabolism</keyword>
<dbReference type="GO" id="GO:0016042">
    <property type="term" value="P:lipid catabolic process"/>
    <property type="evidence" value="ECO:0007669"/>
    <property type="project" value="UniProtKB-UniRule"/>
</dbReference>
<evidence type="ECO:0000313" key="5">
    <source>
        <dbReference type="Proteomes" id="UP000001660"/>
    </source>
</evidence>
<dbReference type="Gene3D" id="3.40.1090.10">
    <property type="entry name" value="Cytosolic phospholipase A2 catalytic domain"/>
    <property type="match status" value="2"/>
</dbReference>
<keyword evidence="2" id="KW-0378">Hydrolase</keyword>
<feature type="active site" description="Proton acceptor" evidence="2">
    <location>
        <position position="204"/>
    </location>
</feature>
<organism evidence="4 5">
    <name type="scientific">Nitrospira defluvii</name>
    <dbReference type="NCBI Taxonomy" id="330214"/>
    <lineage>
        <taxon>Bacteria</taxon>
        <taxon>Pseudomonadati</taxon>
        <taxon>Nitrospirota</taxon>
        <taxon>Nitrospiria</taxon>
        <taxon>Nitrospirales</taxon>
        <taxon>Nitrospiraceae</taxon>
        <taxon>Nitrospira</taxon>
    </lineage>
</organism>
<gene>
    <name evidence="4" type="ORF">NIDE4376</name>
</gene>
<name>D8P954_9BACT</name>
<dbReference type="AlphaFoldDB" id="D8P954"/>
<accession>D8P954</accession>
<keyword evidence="5" id="KW-1185">Reference proteome</keyword>
<reference evidence="4 5" key="1">
    <citation type="journal article" date="2010" name="Proc. Natl. Acad. Sci. U.S.A.">
        <title>A Nitrospira metagenome illuminates the physiology and evolution of globally important nitrite-oxidizing bacteria.</title>
        <authorList>
            <person name="Lucker S."/>
            <person name="Wagner M."/>
            <person name="Maixner F."/>
            <person name="Pelletier E."/>
            <person name="Koch H."/>
            <person name="Vacherie B."/>
            <person name="Rattei T."/>
            <person name="Sinninghe Damste J."/>
            <person name="Spieck E."/>
            <person name="Le Paslier D."/>
            <person name="Daims H."/>
        </authorList>
    </citation>
    <scope>NUCLEOTIDE SEQUENCE [LARGE SCALE GENOMIC DNA]</scope>
</reference>
<protein>
    <recommendedName>
        <fullName evidence="3">PNPLA domain-containing protein</fullName>
    </recommendedName>
</protein>
<dbReference type="GO" id="GO:0016787">
    <property type="term" value="F:hydrolase activity"/>
    <property type="evidence" value="ECO:0007669"/>
    <property type="project" value="UniProtKB-UniRule"/>
</dbReference>
<dbReference type="InterPro" id="IPR002641">
    <property type="entry name" value="PNPLA_dom"/>
</dbReference>
<proteinExistence type="predicted"/>
<feature type="short sequence motif" description="DGA/G" evidence="2">
    <location>
        <begin position="204"/>
        <end position="206"/>
    </location>
</feature>
<dbReference type="KEGG" id="nde:NIDE4376"/>
<dbReference type="EMBL" id="FP929003">
    <property type="protein sequence ID" value="CBK44036.1"/>
    <property type="molecule type" value="Genomic_DNA"/>
</dbReference>
<evidence type="ECO:0000313" key="4">
    <source>
        <dbReference type="EMBL" id="CBK44036.1"/>
    </source>
</evidence>
<dbReference type="eggNOG" id="COG1752">
    <property type="taxonomic scope" value="Bacteria"/>
</dbReference>
<feature type="active site" description="Nucleophile" evidence="2">
    <location>
        <position position="50"/>
    </location>
</feature>
<dbReference type="Pfam" id="PF01734">
    <property type="entry name" value="Patatin"/>
    <property type="match status" value="1"/>
</dbReference>
<keyword evidence="2" id="KW-0442">Lipid degradation</keyword>
<evidence type="ECO:0000256" key="1">
    <source>
        <dbReference type="ARBA" id="ARBA00023098"/>
    </source>
</evidence>
<dbReference type="STRING" id="330214.NIDE4376"/>
<feature type="domain" description="PNPLA" evidence="3">
    <location>
        <begin position="14"/>
        <end position="217"/>
    </location>
</feature>
<evidence type="ECO:0000259" key="3">
    <source>
        <dbReference type="PROSITE" id="PS51635"/>
    </source>
</evidence>
<dbReference type="SUPFAM" id="SSF52151">
    <property type="entry name" value="FabD/lysophospholipase-like"/>
    <property type="match status" value="1"/>
</dbReference>
<dbReference type="Proteomes" id="UP000001660">
    <property type="component" value="Chromosome"/>
</dbReference>